<dbReference type="AlphaFoldDB" id="A0A645DB96"/>
<accession>A0A645DB96</accession>
<sequence length="226" mass="23088">MFIASSNPIVVCCNVDAFIIPATVPVPIKSIATGIIFESPNVIYSLRFLALPITKHPTIPPTGSAINGSIAIPAIGLSASNTIATTGPIIAAKNDGNCSFSLSCFTSSILVPLIFLANIDANITVTVSPTNAGIMLAAIKDDNSIPKFSAADIVLGFGDIILPAFPPPIIANNITIGAYPNFLAIASAIGATVITATSTNTPTDVSIIVDSANANNALFSPKVLII</sequence>
<gene>
    <name evidence="1" type="ORF">SDC9_133604</name>
</gene>
<name>A0A645DB96_9ZZZZ</name>
<protein>
    <submittedName>
        <fullName evidence="1">Uncharacterized protein</fullName>
    </submittedName>
</protein>
<evidence type="ECO:0000313" key="1">
    <source>
        <dbReference type="EMBL" id="MPM86515.1"/>
    </source>
</evidence>
<reference evidence="1" key="1">
    <citation type="submission" date="2019-08" db="EMBL/GenBank/DDBJ databases">
        <authorList>
            <person name="Kucharzyk K."/>
            <person name="Murdoch R.W."/>
            <person name="Higgins S."/>
            <person name="Loffler F."/>
        </authorList>
    </citation>
    <scope>NUCLEOTIDE SEQUENCE</scope>
</reference>
<proteinExistence type="predicted"/>
<dbReference type="EMBL" id="VSSQ01034538">
    <property type="protein sequence ID" value="MPM86515.1"/>
    <property type="molecule type" value="Genomic_DNA"/>
</dbReference>
<organism evidence="1">
    <name type="scientific">bioreactor metagenome</name>
    <dbReference type="NCBI Taxonomy" id="1076179"/>
    <lineage>
        <taxon>unclassified sequences</taxon>
        <taxon>metagenomes</taxon>
        <taxon>ecological metagenomes</taxon>
    </lineage>
</organism>
<comment type="caution">
    <text evidence="1">The sequence shown here is derived from an EMBL/GenBank/DDBJ whole genome shotgun (WGS) entry which is preliminary data.</text>
</comment>